<dbReference type="SUPFAM" id="SSF48264">
    <property type="entry name" value="Cytochrome P450"/>
    <property type="match status" value="1"/>
</dbReference>
<feature type="region of interest" description="Disordered" evidence="8">
    <location>
        <begin position="453"/>
        <end position="477"/>
    </location>
</feature>
<dbReference type="PRINTS" id="PR00465">
    <property type="entry name" value="EP450IV"/>
</dbReference>
<comment type="caution">
    <text evidence="9">The sequence shown here is derived from an EMBL/GenBank/DDBJ whole genome shotgun (WGS) entry which is preliminary data.</text>
</comment>
<keyword evidence="6" id="KW-0560">Oxidoreductase</keyword>
<feature type="binding site" description="axial binding residue" evidence="7">
    <location>
        <position position="518"/>
    </location>
    <ligand>
        <name>heme</name>
        <dbReference type="ChEBI" id="CHEBI:30413"/>
    </ligand>
    <ligandPart>
        <name>Fe</name>
        <dbReference type="ChEBI" id="CHEBI:18248"/>
    </ligandPart>
</feature>
<dbReference type="Gene3D" id="1.10.630.10">
    <property type="entry name" value="Cytochrome P450"/>
    <property type="match status" value="1"/>
</dbReference>
<dbReference type="PRINTS" id="PR00385">
    <property type="entry name" value="P450"/>
</dbReference>
<keyword evidence="4 7" id="KW-0479">Metal-binding</keyword>
<evidence type="ECO:0000256" key="5">
    <source>
        <dbReference type="ARBA" id="ARBA00023004"/>
    </source>
</evidence>
<dbReference type="GO" id="GO:0004497">
    <property type="term" value="F:monooxygenase activity"/>
    <property type="evidence" value="ECO:0007669"/>
    <property type="project" value="UniProtKB-KW"/>
</dbReference>
<evidence type="ECO:0000256" key="3">
    <source>
        <dbReference type="ARBA" id="ARBA00022617"/>
    </source>
</evidence>
<evidence type="ECO:0000256" key="7">
    <source>
        <dbReference type="PIRSR" id="PIRSR602403-1"/>
    </source>
</evidence>
<evidence type="ECO:0000256" key="6">
    <source>
        <dbReference type="ARBA" id="ARBA00023033"/>
    </source>
</evidence>
<gene>
    <name evidence="9" type="ORF">GQX73_g7360</name>
</gene>
<protein>
    <recommendedName>
        <fullName evidence="11">Cytochrome P450</fullName>
    </recommendedName>
</protein>
<dbReference type="PANTHER" id="PTHR24305:SF232">
    <property type="entry name" value="P450, PUTATIVE (EUROFUNG)-RELATED"/>
    <property type="match status" value="1"/>
</dbReference>
<keyword evidence="5 7" id="KW-0408">Iron</keyword>
<proteinExistence type="inferred from homology"/>
<dbReference type="InParanoid" id="A0A7C8MR36"/>
<keyword evidence="3 7" id="KW-0349">Heme</keyword>
<dbReference type="EMBL" id="WUBL01000094">
    <property type="protein sequence ID" value="KAF2966227.1"/>
    <property type="molecule type" value="Genomic_DNA"/>
</dbReference>
<dbReference type="InterPro" id="IPR036396">
    <property type="entry name" value="Cyt_P450_sf"/>
</dbReference>
<organism evidence="9 10">
    <name type="scientific">Xylaria multiplex</name>
    <dbReference type="NCBI Taxonomy" id="323545"/>
    <lineage>
        <taxon>Eukaryota</taxon>
        <taxon>Fungi</taxon>
        <taxon>Dikarya</taxon>
        <taxon>Ascomycota</taxon>
        <taxon>Pezizomycotina</taxon>
        <taxon>Sordariomycetes</taxon>
        <taxon>Xylariomycetidae</taxon>
        <taxon>Xylariales</taxon>
        <taxon>Xylariaceae</taxon>
        <taxon>Xylaria</taxon>
    </lineage>
</organism>
<dbReference type="GO" id="GO:0016705">
    <property type="term" value="F:oxidoreductase activity, acting on paired donors, with incorporation or reduction of molecular oxygen"/>
    <property type="evidence" value="ECO:0007669"/>
    <property type="project" value="InterPro"/>
</dbReference>
<keyword evidence="10" id="KW-1185">Reference proteome</keyword>
<feature type="compositionally biased region" description="Low complexity" evidence="8">
    <location>
        <begin position="569"/>
        <end position="578"/>
    </location>
</feature>
<dbReference type="PANTHER" id="PTHR24305">
    <property type="entry name" value="CYTOCHROME P450"/>
    <property type="match status" value="1"/>
</dbReference>
<feature type="region of interest" description="Disordered" evidence="8">
    <location>
        <begin position="569"/>
        <end position="598"/>
    </location>
</feature>
<dbReference type="GO" id="GO:0005506">
    <property type="term" value="F:iron ion binding"/>
    <property type="evidence" value="ECO:0007669"/>
    <property type="project" value="InterPro"/>
</dbReference>
<comment type="similarity">
    <text evidence="2">Belongs to the cytochrome P450 family.</text>
</comment>
<evidence type="ECO:0008006" key="11">
    <source>
        <dbReference type="Google" id="ProtNLM"/>
    </source>
</evidence>
<dbReference type="InterPro" id="IPR050121">
    <property type="entry name" value="Cytochrome_P450_monoxygenase"/>
</dbReference>
<evidence type="ECO:0000256" key="4">
    <source>
        <dbReference type="ARBA" id="ARBA00022723"/>
    </source>
</evidence>
<dbReference type="InterPro" id="IPR001128">
    <property type="entry name" value="Cyt_P450"/>
</dbReference>
<name>A0A7C8MR36_9PEZI</name>
<evidence type="ECO:0000256" key="2">
    <source>
        <dbReference type="ARBA" id="ARBA00010617"/>
    </source>
</evidence>
<dbReference type="GO" id="GO:0020037">
    <property type="term" value="F:heme binding"/>
    <property type="evidence" value="ECO:0007669"/>
    <property type="project" value="InterPro"/>
</dbReference>
<sequence>MGTVFSSIGGNLLVVLLAVVLYMARRAMLPKPLAGIPYNRDAANKMLGDIPEMVGYIMRTKRIFCWLTSLTARHQSAITQVFVKPASLPWVVVTDPFEAQDILLRRKEFDRTLFYELIGGIIPEQHSHMLSSDARFKYNRSLINHLMAPTFISQVSAPEVYKSICTLIKVLQAKCDIAKGRPFSPHHDIVYAALDAIFSSSFGLPEAESITIHGLEAVSQWKPDIPSNMDVPVKFPDTNVPEMFDAILTIADSVKDTQLSPAPILSGWVLRQFPYMKKAIAIKDNYIRKKAEEAAALIESGDYEPRSAMHSVLLRERELAGKEGRRPDYYKRAISDEFLGFAMAGYDTSATATAWGVKMLTDNPNAQEKLRVALRDAFPQALKERRAPSYQELSKAHIPYLDAVVEEVLRHANAIGFVARKALEDTTVLGHHIPKGTEVLLVANGAGYLEPSINVPDTTRSPGARRGEGKTLTGSWDDKDIGAFRPERWLKTEPASSIVTFDPTAGPQLAFGLGPRSCFGKRLALQALKMQFALITWHFKLLPTPPELSGYDAVQKFAREPIQCYYPSPASVAAPEPSGTQSTELPSGSEMAKSTRLSTSSRGADFEQHLIDHNIYLDNNKSSALNIQYIRDRLRRSRPSLSLSRFSNEDFQAFKRSNATIASEDDVVVEIVPVMCGTNKILSKRNLLFTELEPITDETASKPKPDVFDGACLDDIDKRIRADEHIYPLIIPTKHVHVPVAPNFFLEVKGQSGDPAILMRQACYDGANGARAMHCLQNYGREEPIYDGNAYTFSATYHPGTRTLALYAHHPTAPASSGSKPEYHLTDLPGYYLMSDRQALVDGLTAFRNLRDMAQEFRDGFIRVANAHTQNLVLPYIRKNTPESLQTMLAYG</sequence>
<comment type="cofactor">
    <cofactor evidence="1 7">
        <name>heme</name>
        <dbReference type="ChEBI" id="CHEBI:30413"/>
    </cofactor>
</comment>
<evidence type="ECO:0000313" key="9">
    <source>
        <dbReference type="EMBL" id="KAF2966227.1"/>
    </source>
</evidence>
<dbReference type="InterPro" id="IPR002403">
    <property type="entry name" value="Cyt_P450_E_grp-IV"/>
</dbReference>
<evidence type="ECO:0000256" key="8">
    <source>
        <dbReference type="SAM" id="MobiDB-lite"/>
    </source>
</evidence>
<evidence type="ECO:0000256" key="1">
    <source>
        <dbReference type="ARBA" id="ARBA00001971"/>
    </source>
</evidence>
<dbReference type="InterPro" id="IPR017972">
    <property type="entry name" value="Cyt_P450_CS"/>
</dbReference>
<dbReference type="PROSITE" id="PS00086">
    <property type="entry name" value="CYTOCHROME_P450"/>
    <property type="match status" value="1"/>
</dbReference>
<dbReference type="AlphaFoldDB" id="A0A7C8MR36"/>
<dbReference type="Pfam" id="PF00067">
    <property type="entry name" value="p450"/>
    <property type="match status" value="2"/>
</dbReference>
<keyword evidence="6" id="KW-0503">Monooxygenase</keyword>
<accession>A0A7C8MR36</accession>
<dbReference type="OrthoDB" id="1470350at2759"/>
<evidence type="ECO:0000313" key="10">
    <source>
        <dbReference type="Proteomes" id="UP000481858"/>
    </source>
</evidence>
<reference evidence="9 10" key="1">
    <citation type="submission" date="2019-12" db="EMBL/GenBank/DDBJ databases">
        <title>Draft genome sequence of the ascomycete Xylaria multiplex DSM 110363.</title>
        <authorList>
            <person name="Buettner E."/>
            <person name="Kellner H."/>
        </authorList>
    </citation>
    <scope>NUCLEOTIDE SEQUENCE [LARGE SCALE GENOMIC DNA]</scope>
    <source>
        <strain evidence="9 10">DSM 110363</strain>
    </source>
</reference>
<dbReference type="Proteomes" id="UP000481858">
    <property type="component" value="Unassembled WGS sequence"/>
</dbReference>